<evidence type="ECO:0000313" key="5">
    <source>
        <dbReference type="Proteomes" id="UP000469185"/>
    </source>
</evidence>
<keyword evidence="2" id="KW-0067">ATP-binding</keyword>
<dbReference type="GO" id="GO:0005524">
    <property type="term" value="F:ATP binding"/>
    <property type="evidence" value="ECO:0007669"/>
    <property type="project" value="UniProtKB-UniRule"/>
</dbReference>
<dbReference type="PANTHER" id="PTHR21621">
    <property type="entry name" value="RIBOSOMAL PROTEIN S6 MODIFICATION PROTEIN"/>
    <property type="match status" value="1"/>
</dbReference>
<dbReference type="GO" id="GO:0046872">
    <property type="term" value="F:metal ion binding"/>
    <property type="evidence" value="ECO:0007669"/>
    <property type="project" value="InterPro"/>
</dbReference>
<sequence length="366" mass="39691">MPRFPRADEVELGYYDYASQLLALEVMRRDLSVEWLTRAYFVTSYKGTMVGFWCTRTNLTSSVAARSTTRKDVTRLLLDRAGLNVAEGRGFGVSRRDQAFSYAEELGFPLVLKPSSGGKGRGVTTGISSRAELEAAWEAAAANTPSVMVERYFAGRDAGRFLVVGSRCVAVAQKRPPVLTGDGSSSVEQLINERNTERAKHAHLRHRLMVLDDTLVAELARKDLTLASVVPAGEDVVLDQTSNTSRGADTADITDDVHPSFAEVAKKATAAVPGLGLAGVDILAHDLTKPAGPDNHIIVEINSYPGIRSHHYPDIGTPRDVAKIIVDETLESVVPASSGVGICAEGPLRVHLFGRVRDWARRVLRT</sequence>
<evidence type="ECO:0000256" key="2">
    <source>
        <dbReference type="PROSITE-ProRule" id="PRU00409"/>
    </source>
</evidence>
<feature type="domain" description="ATP-grasp" evidence="3">
    <location>
        <begin position="75"/>
        <end position="330"/>
    </location>
</feature>
<dbReference type="SUPFAM" id="SSF56059">
    <property type="entry name" value="Glutathione synthetase ATP-binding domain-like"/>
    <property type="match status" value="1"/>
</dbReference>
<evidence type="ECO:0000313" key="4">
    <source>
        <dbReference type="EMBL" id="NED95446.1"/>
    </source>
</evidence>
<dbReference type="InterPro" id="IPR013815">
    <property type="entry name" value="ATP_grasp_subdomain_1"/>
</dbReference>
<gene>
    <name evidence="4" type="ORF">G1H11_08975</name>
</gene>
<evidence type="ECO:0000256" key="1">
    <source>
        <dbReference type="ARBA" id="ARBA00022598"/>
    </source>
</evidence>
<keyword evidence="5" id="KW-1185">Reference proteome</keyword>
<dbReference type="Gene3D" id="3.30.1490.20">
    <property type="entry name" value="ATP-grasp fold, A domain"/>
    <property type="match status" value="1"/>
</dbReference>
<dbReference type="EMBL" id="JAAGOB010000004">
    <property type="protein sequence ID" value="NED95446.1"/>
    <property type="molecule type" value="Genomic_DNA"/>
</dbReference>
<dbReference type="GO" id="GO:0018169">
    <property type="term" value="F:ribosomal S6-glutamic acid ligase activity"/>
    <property type="evidence" value="ECO:0007669"/>
    <property type="project" value="TreeGrafter"/>
</dbReference>
<dbReference type="RefSeq" id="WP_163818211.1">
    <property type="nucleotide sequence ID" value="NZ_JAAGOB010000004.1"/>
</dbReference>
<dbReference type="Gene3D" id="3.30.470.20">
    <property type="entry name" value="ATP-grasp fold, B domain"/>
    <property type="match status" value="1"/>
</dbReference>
<dbReference type="InterPro" id="IPR011095">
    <property type="entry name" value="Dala_Dala_lig_C"/>
</dbReference>
<name>A0A6N9YK86_9ACTN</name>
<evidence type="ECO:0000259" key="3">
    <source>
        <dbReference type="PROSITE" id="PS50975"/>
    </source>
</evidence>
<dbReference type="AlphaFoldDB" id="A0A6N9YK86"/>
<dbReference type="Pfam" id="PF07478">
    <property type="entry name" value="Dala_Dala_lig_C"/>
    <property type="match status" value="1"/>
</dbReference>
<dbReference type="GO" id="GO:0009432">
    <property type="term" value="P:SOS response"/>
    <property type="evidence" value="ECO:0007669"/>
    <property type="project" value="TreeGrafter"/>
</dbReference>
<dbReference type="PROSITE" id="PS50975">
    <property type="entry name" value="ATP_GRASP"/>
    <property type="match status" value="1"/>
</dbReference>
<dbReference type="PANTHER" id="PTHR21621:SF0">
    <property type="entry name" value="BETA-CITRYLGLUTAMATE SYNTHASE B-RELATED"/>
    <property type="match status" value="1"/>
</dbReference>
<comment type="caution">
    <text evidence="4">The sequence shown here is derived from an EMBL/GenBank/DDBJ whole genome shotgun (WGS) entry which is preliminary data.</text>
</comment>
<protein>
    <recommendedName>
        <fullName evidence="3">ATP-grasp domain-containing protein</fullName>
    </recommendedName>
</protein>
<dbReference type="Proteomes" id="UP000469185">
    <property type="component" value="Unassembled WGS sequence"/>
</dbReference>
<organism evidence="4 5">
    <name type="scientific">Phytoactinopolyspora alkaliphila</name>
    <dbReference type="NCBI Taxonomy" id="1783498"/>
    <lineage>
        <taxon>Bacteria</taxon>
        <taxon>Bacillati</taxon>
        <taxon>Actinomycetota</taxon>
        <taxon>Actinomycetes</taxon>
        <taxon>Jiangellales</taxon>
        <taxon>Jiangellaceae</taxon>
        <taxon>Phytoactinopolyspora</taxon>
    </lineage>
</organism>
<keyword evidence="2" id="KW-0547">Nucleotide-binding</keyword>
<dbReference type="InterPro" id="IPR011761">
    <property type="entry name" value="ATP-grasp"/>
</dbReference>
<reference evidence="4 5" key="1">
    <citation type="submission" date="2020-02" db="EMBL/GenBank/DDBJ databases">
        <authorList>
            <person name="Li X.-J."/>
            <person name="Feng X.-M."/>
        </authorList>
    </citation>
    <scope>NUCLEOTIDE SEQUENCE [LARGE SCALE GENOMIC DNA]</scope>
    <source>
        <strain evidence="4 5">CGMCC 4.7225</strain>
    </source>
</reference>
<proteinExistence type="predicted"/>
<accession>A0A6N9YK86</accession>
<keyword evidence="1" id="KW-0436">Ligase</keyword>
<dbReference type="GO" id="GO:0005737">
    <property type="term" value="C:cytoplasm"/>
    <property type="evidence" value="ECO:0007669"/>
    <property type="project" value="TreeGrafter"/>
</dbReference>
<dbReference type="GO" id="GO:0008716">
    <property type="term" value="F:D-alanine-D-alanine ligase activity"/>
    <property type="evidence" value="ECO:0007669"/>
    <property type="project" value="InterPro"/>
</dbReference>